<reference evidence="1 2" key="1">
    <citation type="submission" date="2023-08" db="EMBL/GenBank/DDBJ databases">
        <title>New molecular markers tilS and rpoB for phylogenetic and monitoring studies of the genus Thiothrix biodiversity.</title>
        <authorList>
            <person name="Ravin N.V."/>
            <person name="Smolyakov D."/>
            <person name="Markov N.D."/>
            <person name="Beletsky A.V."/>
            <person name="Mardanov A.V."/>
            <person name="Rudenko T.S."/>
            <person name="Grabovich M.Y."/>
        </authorList>
    </citation>
    <scope>NUCLEOTIDE SEQUENCE [LARGE SCALE GENOMIC DNA]</scope>
    <source>
        <strain evidence="1 2">MK1</strain>
    </source>
</reference>
<dbReference type="PROSITE" id="PS50077">
    <property type="entry name" value="HEAT_REPEAT"/>
    <property type="match status" value="1"/>
</dbReference>
<dbReference type="InterPro" id="IPR011989">
    <property type="entry name" value="ARM-like"/>
</dbReference>
<proteinExistence type="predicted"/>
<organism evidence="1 2">
    <name type="scientific">Thiothrix lacustris</name>
    <dbReference type="NCBI Taxonomy" id="525917"/>
    <lineage>
        <taxon>Bacteria</taxon>
        <taxon>Pseudomonadati</taxon>
        <taxon>Pseudomonadota</taxon>
        <taxon>Gammaproteobacteria</taxon>
        <taxon>Thiotrichales</taxon>
        <taxon>Thiotrichaceae</taxon>
        <taxon>Thiothrix</taxon>
    </lineage>
</organism>
<dbReference type="SUPFAM" id="SSF48371">
    <property type="entry name" value="ARM repeat"/>
    <property type="match status" value="1"/>
</dbReference>
<dbReference type="Pfam" id="PF13646">
    <property type="entry name" value="HEAT_2"/>
    <property type="match status" value="1"/>
</dbReference>
<dbReference type="InterPro" id="IPR021133">
    <property type="entry name" value="HEAT_type_2"/>
</dbReference>
<keyword evidence="2" id="KW-1185">Reference proteome</keyword>
<dbReference type="Proteomes" id="UP001236657">
    <property type="component" value="Chromosome"/>
</dbReference>
<dbReference type="EMBL" id="CP133218">
    <property type="protein sequence ID" value="WML90899.1"/>
    <property type="molecule type" value="Genomic_DNA"/>
</dbReference>
<name>A0ABY9MQI6_9GAMM</name>
<dbReference type="InterPro" id="IPR016024">
    <property type="entry name" value="ARM-type_fold"/>
</dbReference>
<dbReference type="Gene3D" id="1.25.10.10">
    <property type="entry name" value="Leucine-rich Repeat Variant"/>
    <property type="match status" value="1"/>
</dbReference>
<evidence type="ECO:0000313" key="2">
    <source>
        <dbReference type="Proteomes" id="UP001236657"/>
    </source>
</evidence>
<accession>A0ABY9MQI6</accession>
<sequence>MATNHWRTFPRWMLEEHENDLRLNAQLSTGRAAEVTAQLQHDPTLMRVLLTLLGNPNTALSTRIGIGVVMEDLAGSDLLKQHIALLGQLSQHQDISIRADACYYLGLSGDRRAIPFLQTCLQDRDLEVQEVATDALQSLNI</sequence>
<evidence type="ECO:0000313" key="1">
    <source>
        <dbReference type="EMBL" id="WML90899.1"/>
    </source>
</evidence>
<protein>
    <submittedName>
        <fullName evidence="1">HEAT repeat domain-containing protein</fullName>
    </submittedName>
</protein>
<gene>
    <name evidence="1" type="ORF">RCF98_00775</name>
</gene>
<dbReference type="RefSeq" id="WP_308895494.1">
    <property type="nucleotide sequence ID" value="NZ_CP133218.1"/>
</dbReference>